<evidence type="ECO:0000313" key="1">
    <source>
        <dbReference type="EMBL" id="QZA70421.1"/>
    </source>
</evidence>
<keyword evidence="2" id="KW-1185">Reference proteome</keyword>
<dbReference type="EMBL" id="MZ501266">
    <property type="protein sequence ID" value="QZA70421.1"/>
    <property type="molecule type" value="Genomic_DNA"/>
</dbReference>
<gene>
    <name evidence="1" type="primary">4</name>
    <name evidence="1" type="ORF">AH03_4</name>
</gene>
<reference evidence="1" key="1">
    <citation type="submission" date="2021-07" db="EMBL/GenBank/DDBJ databases">
        <authorList>
            <person name="Roth S.J."/>
            <person name="Krukonis G.P."/>
            <person name="Delesalle V.A."/>
        </authorList>
    </citation>
    <scope>NUCLEOTIDE SEQUENCE</scope>
</reference>
<evidence type="ECO:0000313" key="2">
    <source>
        <dbReference type="Proteomes" id="UP000828678"/>
    </source>
</evidence>
<name>A0AAE7X0H7_9CAUD</name>
<organism evidence="1 2">
    <name type="scientific">Erwinia phage AH03</name>
    <dbReference type="NCBI Taxonomy" id="2869568"/>
    <lineage>
        <taxon>Viruses</taxon>
        <taxon>Duplodnaviria</taxon>
        <taxon>Heunggongvirae</taxon>
        <taxon>Uroviricota</taxon>
        <taxon>Caudoviricetes</taxon>
        <taxon>Ahotrevirus</taxon>
        <taxon>Ahotrevirus AH03</taxon>
    </lineage>
</organism>
<dbReference type="Proteomes" id="UP000828678">
    <property type="component" value="Segment"/>
</dbReference>
<sequence length="149" mass="17045">MNRTKVIKAIGLHNARKAGKIPPLHVSGDSEIDYMAHAVEALVEIASDVNIELLTRIDERHDCKDLGKFISLLKSVQVPKEVVYAYPVTMVNHFNYYFEDYFKGKHSPCQISDRGRESDGFGCEWRKFTAPKELIEHLRNNNVPIKVCE</sequence>
<proteinExistence type="predicted"/>
<protein>
    <submittedName>
        <fullName evidence="1">Uncharacterized protein</fullName>
    </submittedName>
</protein>
<accession>A0AAE7X0H7</accession>